<evidence type="ECO:0000313" key="2">
    <source>
        <dbReference type="Proteomes" id="UP000006265"/>
    </source>
</evidence>
<protein>
    <submittedName>
        <fullName evidence="1">Uncharacterized protein</fullName>
    </submittedName>
</protein>
<dbReference type="AlphaFoldDB" id="K5BB59"/>
<reference evidence="1 2" key="1">
    <citation type="journal article" date="2012" name="J. Bacteriol.">
        <title>Genome sequence of Mycobacterium hassiacum DSM 44199, a rare source of heat-stable mycobacterial proteins.</title>
        <authorList>
            <person name="Tiago I."/>
            <person name="Maranha A."/>
            <person name="Mendes V."/>
            <person name="Alarico S."/>
            <person name="Moynihan P.J."/>
            <person name="Clarke A.J."/>
            <person name="Macedo-Ribeiro S."/>
            <person name="Pereira P.J."/>
            <person name="Empadinhas N."/>
        </authorList>
    </citation>
    <scope>NUCLEOTIDE SEQUENCE [LARGE SCALE GENOMIC DNA]</scope>
    <source>
        <strain evidence="2">DSM 44199 / CIP 105218 / JCM 12690 / 3849</strain>
    </source>
</reference>
<sequence length="39" mass="4555">MRKQVTVHGAGDFGYPRFIDRPMSCFRPLRMIHCADVVF</sequence>
<dbReference type="Proteomes" id="UP000006265">
    <property type="component" value="Unassembled WGS sequence"/>
</dbReference>
<accession>K5BB59</accession>
<dbReference type="EMBL" id="AMRA01000067">
    <property type="protein sequence ID" value="EKF23420.1"/>
    <property type="molecule type" value="Genomic_DNA"/>
</dbReference>
<gene>
    <name evidence="1" type="ORF">C731_2574</name>
</gene>
<evidence type="ECO:0000313" key="1">
    <source>
        <dbReference type="EMBL" id="EKF23420.1"/>
    </source>
</evidence>
<comment type="caution">
    <text evidence="1">The sequence shown here is derived from an EMBL/GenBank/DDBJ whole genome shotgun (WGS) entry which is preliminary data.</text>
</comment>
<proteinExistence type="predicted"/>
<name>K5BB59_MYCHD</name>
<keyword evidence="2" id="KW-1185">Reference proteome</keyword>
<organism evidence="1 2">
    <name type="scientific">Mycolicibacterium hassiacum (strain DSM 44199 / CIP 105218 / JCM 12690 / 3849)</name>
    <name type="common">Mycobacterium hassiacum</name>
    <dbReference type="NCBI Taxonomy" id="1122247"/>
    <lineage>
        <taxon>Bacteria</taxon>
        <taxon>Bacillati</taxon>
        <taxon>Actinomycetota</taxon>
        <taxon>Actinomycetes</taxon>
        <taxon>Mycobacteriales</taxon>
        <taxon>Mycobacteriaceae</taxon>
        <taxon>Mycolicibacterium</taxon>
    </lineage>
</organism>